<accession>A0A5K1J5H7</accession>
<organism evidence="4 5">
    <name type="scientific">Collinsella intestinalis</name>
    <dbReference type="NCBI Taxonomy" id="147207"/>
    <lineage>
        <taxon>Bacteria</taxon>
        <taxon>Bacillati</taxon>
        <taxon>Actinomycetota</taxon>
        <taxon>Coriobacteriia</taxon>
        <taxon>Coriobacteriales</taxon>
        <taxon>Coriobacteriaceae</taxon>
        <taxon>Collinsella</taxon>
    </lineage>
</organism>
<dbReference type="InterPro" id="IPR036409">
    <property type="entry name" value="Aldolase_II/adducin_N_sf"/>
</dbReference>
<keyword evidence="2 4" id="KW-0456">Lyase</keyword>
<sequence>MADFDRAALVEYGKKLVKAGLTKGTGGNLSLFDRESGCMAITPSGIDFFDIRESDIVVLDSRGKVIEGSRTPSSEWQMHLETYLARPDISAVIHAHTMYATVMACLREPLPATHYMVAVAGVDVPVAEYATYGTPELAHNAVRAMEGRRAVLLANHGILAGANDLLNAFNIIEEVEYCAQVHCIAKSVGTPVELPLSEMEDMLVRFKTYGQKTEYKEESCR</sequence>
<dbReference type="InterPro" id="IPR001303">
    <property type="entry name" value="Aldolase_II/adducin_N"/>
</dbReference>
<dbReference type="RefSeq" id="WP_152063567.1">
    <property type="nucleotide sequence ID" value="NZ_CABWIC010000011.1"/>
</dbReference>
<evidence type="ECO:0000256" key="1">
    <source>
        <dbReference type="ARBA" id="ARBA00022723"/>
    </source>
</evidence>
<evidence type="ECO:0000256" key="2">
    <source>
        <dbReference type="ARBA" id="ARBA00023239"/>
    </source>
</evidence>
<dbReference type="InterPro" id="IPR050197">
    <property type="entry name" value="Aldolase_class_II_sugar_metab"/>
</dbReference>
<reference evidence="4 5" key="1">
    <citation type="submission" date="2019-10" db="EMBL/GenBank/DDBJ databases">
        <authorList>
            <person name="Wolf R A."/>
        </authorList>
    </citation>
    <scope>NUCLEOTIDE SEQUENCE [LARGE SCALE GENOMIC DNA]</scope>
    <source>
        <strain evidence="4">Collinsella_intestinalis_DSM_13632</strain>
    </source>
</reference>
<dbReference type="NCBIfam" id="NF005302">
    <property type="entry name" value="PRK06833.1"/>
    <property type="match status" value="1"/>
</dbReference>
<dbReference type="PANTHER" id="PTHR22789">
    <property type="entry name" value="FUCULOSE PHOSPHATE ALDOLASE"/>
    <property type="match status" value="1"/>
</dbReference>
<dbReference type="SUPFAM" id="SSF53639">
    <property type="entry name" value="AraD/HMP-PK domain-like"/>
    <property type="match status" value="1"/>
</dbReference>
<evidence type="ECO:0000313" key="4">
    <source>
        <dbReference type="EMBL" id="VWL98006.1"/>
    </source>
</evidence>
<name>A0A5K1J5H7_9ACTN</name>
<keyword evidence="1" id="KW-0479">Metal-binding</keyword>
<dbReference type="GO" id="GO:0008738">
    <property type="term" value="F:L-fuculose-phosphate aldolase activity"/>
    <property type="evidence" value="ECO:0007669"/>
    <property type="project" value="UniProtKB-EC"/>
</dbReference>
<dbReference type="OrthoDB" id="9786287at2"/>
<dbReference type="Pfam" id="PF00596">
    <property type="entry name" value="Aldolase_II"/>
    <property type="match status" value="1"/>
</dbReference>
<evidence type="ECO:0000313" key="5">
    <source>
        <dbReference type="Proteomes" id="UP000405524"/>
    </source>
</evidence>
<dbReference type="EC" id="4.1.2.17" evidence="4"/>
<dbReference type="Proteomes" id="UP000405524">
    <property type="component" value="Unassembled WGS sequence"/>
</dbReference>
<dbReference type="GeneID" id="77465959"/>
<dbReference type="GO" id="GO:0019323">
    <property type="term" value="P:pentose catabolic process"/>
    <property type="evidence" value="ECO:0007669"/>
    <property type="project" value="TreeGrafter"/>
</dbReference>
<protein>
    <submittedName>
        <fullName evidence="4">L-fuculose phosphate aldolase</fullName>
        <ecNumber evidence="4">4.1.2.17</ecNumber>
    </submittedName>
</protein>
<dbReference type="GO" id="GO:0005829">
    <property type="term" value="C:cytosol"/>
    <property type="evidence" value="ECO:0007669"/>
    <property type="project" value="TreeGrafter"/>
</dbReference>
<dbReference type="PANTHER" id="PTHR22789:SF0">
    <property type="entry name" value="3-OXO-TETRONATE 4-PHOSPHATE DECARBOXYLASE-RELATED"/>
    <property type="match status" value="1"/>
</dbReference>
<dbReference type="AlphaFoldDB" id="A0A5K1J5H7"/>
<dbReference type="EMBL" id="CABWIC010000011">
    <property type="protein sequence ID" value="VWL98006.1"/>
    <property type="molecule type" value="Genomic_DNA"/>
</dbReference>
<dbReference type="SMART" id="SM01007">
    <property type="entry name" value="Aldolase_II"/>
    <property type="match status" value="1"/>
</dbReference>
<dbReference type="Gene3D" id="3.40.225.10">
    <property type="entry name" value="Class II aldolase/adducin N-terminal domain"/>
    <property type="match status" value="1"/>
</dbReference>
<gene>
    <name evidence="4" type="primary">fucA</name>
    <name evidence="4" type="ORF">JKKLCJKK_00974</name>
</gene>
<dbReference type="GO" id="GO:0046872">
    <property type="term" value="F:metal ion binding"/>
    <property type="evidence" value="ECO:0007669"/>
    <property type="project" value="UniProtKB-KW"/>
</dbReference>
<evidence type="ECO:0000259" key="3">
    <source>
        <dbReference type="SMART" id="SM01007"/>
    </source>
</evidence>
<feature type="domain" description="Class II aldolase/adducin N-terminal" evidence="3">
    <location>
        <begin position="7"/>
        <end position="183"/>
    </location>
</feature>
<proteinExistence type="predicted"/>